<dbReference type="Proteomes" id="UP001237448">
    <property type="component" value="Unassembled WGS sequence"/>
</dbReference>
<proteinExistence type="predicted"/>
<evidence type="ECO:0000313" key="2">
    <source>
        <dbReference type="EMBL" id="MDQ0394614.1"/>
    </source>
</evidence>
<feature type="region of interest" description="Disordered" evidence="1">
    <location>
        <begin position="41"/>
        <end position="60"/>
    </location>
</feature>
<sequence length="249" mass="27913">MHDCDGGILRCAAFRRYARHEHRGTGRPISRVRACHRRYLRRRPPGSANPGSARPSQSELATSWVIGHQFPRALNHSRHPDGSWHGNVIDPKCTRISLSGGIFVLRFSAAGPHDRRRTASADAAARRTSRRTGQDRVPSTAMNIDVDTRKLCKNAQISDLFRNNPSIYTRFAALVFSNTSSVSRSGMAQAARTRTPMIIPARAAMTVTFRTDPLMYLSSSFLIKLPDRQALAWHLQYIVIWINFNPGLP</sequence>
<evidence type="ECO:0000313" key="3">
    <source>
        <dbReference type="Proteomes" id="UP001237448"/>
    </source>
</evidence>
<gene>
    <name evidence="2" type="ORF">J3R73_004406</name>
</gene>
<dbReference type="EMBL" id="JAUSVK010000001">
    <property type="protein sequence ID" value="MDQ0394614.1"/>
    <property type="molecule type" value="Genomic_DNA"/>
</dbReference>
<feature type="region of interest" description="Disordered" evidence="1">
    <location>
        <begin position="114"/>
        <end position="137"/>
    </location>
</feature>
<organism evidence="2 3">
    <name type="scientific">Labrys monachus</name>
    <dbReference type="NCBI Taxonomy" id="217067"/>
    <lineage>
        <taxon>Bacteria</taxon>
        <taxon>Pseudomonadati</taxon>
        <taxon>Pseudomonadota</taxon>
        <taxon>Alphaproteobacteria</taxon>
        <taxon>Hyphomicrobiales</taxon>
        <taxon>Xanthobacteraceae</taxon>
        <taxon>Labrys</taxon>
    </lineage>
</organism>
<protein>
    <submittedName>
        <fullName evidence="2">Uncharacterized protein</fullName>
    </submittedName>
</protein>
<keyword evidence="3" id="KW-1185">Reference proteome</keyword>
<accession>A0ABU0FJ23</accession>
<reference evidence="2 3" key="1">
    <citation type="submission" date="2023-07" db="EMBL/GenBank/DDBJ databases">
        <title>Genomic Encyclopedia of Type Strains, Phase IV (KMG-IV): sequencing the most valuable type-strain genomes for metagenomic binning, comparative biology and taxonomic classification.</title>
        <authorList>
            <person name="Goeker M."/>
        </authorList>
    </citation>
    <scope>NUCLEOTIDE SEQUENCE [LARGE SCALE GENOMIC DNA]</scope>
    <source>
        <strain evidence="2 3">DSM 5896</strain>
    </source>
</reference>
<comment type="caution">
    <text evidence="2">The sequence shown here is derived from an EMBL/GenBank/DDBJ whole genome shotgun (WGS) entry which is preliminary data.</text>
</comment>
<name>A0ABU0FJ23_9HYPH</name>
<evidence type="ECO:0000256" key="1">
    <source>
        <dbReference type="SAM" id="MobiDB-lite"/>
    </source>
</evidence>